<keyword evidence="3" id="KW-0813">Transport</keyword>
<name>A0ABW8Z126_9BURK</name>
<keyword evidence="6" id="KW-0769">Symport</keyword>
<evidence type="ECO:0000256" key="2">
    <source>
        <dbReference type="ARBA" id="ARBA00006434"/>
    </source>
</evidence>
<dbReference type="PROSITE" id="PS50283">
    <property type="entry name" value="NA_SOLUT_SYMP_3"/>
    <property type="match status" value="1"/>
</dbReference>
<dbReference type="Gene3D" id="1.20.1730.10">
    <property type="entry name" value="Sodium/glucose cotransporter"/>
    <property type="match status" value="1"/>
</dbReference>
<dbReference type="RefSeq" id="WP_408164612.1">
    <property type="nucleotide sequence ID" value="NZ_JAQQFR010000001.1"/>
</dbReference>
<dbReference type="InterPro" id="IPR001734">
    <property type="entry name" value="Na/solute_symporter"/>
</dbReference>
<protein>
    <submittedName>
        <fullName evidence="12">Sodium:solute symporter family protein</fullName>
    </submittedName>
</protein>
<dbReference type="EMBL" id="JAQQFR010000001">
    <property type="protein sequence ID" value="MFL9876767.1"/>
    <property type="molecule type" value="Genomic_DNA"/>
</dbReference>
<dbReference type="PANTHER" id="PTHR48086">
    <property type="entry name" value="SODIUM/PROLINE SYMPORTER-RELATED"/>
    <property type="match status" value="1"/>
</dbReference>
<feature type="transmembrane region" description="Helical" evidence="11">
    <location>
        <begin position="362"/>
        <end position="382"/>
    </location>
</feature>
<sequence length="487" mass="52856">MNALIWFVILYWVISVGIGLYATKFVKSGKDFAVAGRSLPMSVVTATVFATWFGSEAVLGVSSTFLKEGLGGIVADPFGSSLCLILVGVFFAKPLYRMNLLTIGDYYKKRFGRAAEMLVTICIVISYLGWVAAQIKALGLVFSVVSGGYIPMHWGMIIGAASVLIYTLMGGMWAVAITDFLQMIIVVVGMLYIGWEVSGMVGGPAVVIQHAADAGKFNFWPSPTPKEVLWFFAAWITMMLGSIPQQDVFQRVMSSKNEKIARNASILGGVIYFMFVFIPIFLAYSATLIDPAMVARLLETDSQLVLPTLIMEKMPVFAQVMFFGALLSAIKSCASATLLAPSVTFTENVIKEIRPWKSDKEFLFSMRVVVLIFTIAVTSLALNSQSSIYQMVENAYKVTLVAAFTPLAFGVYWKRATRQGALAAMILGLVSWITLEYAAPEGMWPPQLVGLLMSIGGMVVGSLMPQLVAPIPQVPAQAALSTDGQSS</sequence>
<comment type="similarity">
    <text evidence="2 10">Belongs to the sodium:solute symporter (SSF) (TC 2.A.21) family.</text>
</comment>
<reference evidence="12 13" key="1">
    <citation type="journal article" date="2024" name="Chem. Sci.">
        <title>Discovery of megapolipeptins by genome mining of a Burkholderiales bacteria collection.</title>
        <authorList>
            <person name="Paulo B.S."/>
            <person name="Recchia M.J.J."/>
            <person name="Lee S."/>
            <person name="Fergusson C.H."/>
            <person name="Romanowski S.B."/>
            <person name="Hernandez A."/>
            <person name="Krull N."/>
            <person name="Liu D.Y."/>
            <person name="Cavanagh H."/>
            <person name="Bos A."/>
            <person name="Gray C.A."/>
            <person name="Murphy B.T."/>
            <person name="Linington R.G."/>
            <person name="Eustaquio A.S."/>
        </authorList>
    </citation>
    <scope>NUCLEOTIDE SEQUENCE [LARGE SCALE GENOMIC DNA]</scope>
    <source>
        <strain evidence="12 13">RL21-008-BIB-B</strain>
    </source>
</reference>
<keyword evidence="5 11" id="KW-0812">Transmembrane</keyword>
<evidence type="ECO:0000313" key="12">
    <source>
        <dbReference type="EMBL" id="MFL9876767.1"/>
    </source>
</evidence>
<dbReference type="CDD" id="cd11474">
    <property type="entry name" value="SLC5sbd_CHT"/>
    <property type="match status" value="1"/>
</dbReference>
<evidence type="ECO:0000256" key="7">
    <source>
        <dbReference type="ARBA" id="ARBA00022989"/>
    </source>
</evidence>
<feature type="transmembrane region" description="Helical" evidence="11">
    <location>
        <begin position="316"/>
        <end position="341"/>
    </location>
</feature>
<feature type="transmembrane region" description="Helical" evidence="11">
    <location>
        <begin position="228"/>
        <end position="245"/>
    </location>
</feature>
<feature type="transmembrane region" description="Helical" evidence="11">
    <location>
        <begin position="154"/>
        <end position="176"/>
    </location>
</feature>
<dbReference type="InterPro" id="IPR038377">
    <property type="entry name" value="Na/Glc_symporter_sf"/>
</dbReference>
<evidence type="ECO:0000313" key="13">
    <source>
        <dbReference type="Proteomes" id="UP001629214"/>
    </source>
</evidence>
<evidence type="ECO:0000256" key="6">
    <source>
        <dbReference type="ARBA" id="ARBA00022847"/>
    </source>
</evidence>
<keyword evidence="7 11" id="KW-1133">Transmembrane helix</keyword>
<comment type="caution">
    <text evidence="12">The sequence shown here is derived from an EMBL/GenBank/DDBJ whole genome shotgun (WGS) entry which is preliminary data.</text>
</comment>
<dbReference type="InterPro" id="IPR018212">
    <property type="entry name" value="Na/solute_symporter_CS"/>
</dbReference>
<evidence type="ECO:0000256" key="4">
    <source>
        <dbReference type="ARBA" id="ARBA00022475"/>
    </source>
</evidence>
<feature type="transmembrane region" description="Helical" evidence="11">
    <location>
        <begin position="266"/>
        <end position="289"/>
    </location>
</feature>
<keyword evidence="4" id="KW-1003">Cell membrane</keyword>
<keyword evidence="13" id="KW-1185">Reference proteome</keyword>
<dbReference type="PANTHER" id="PTHR48086:SF7">
    <property type="entry name" value="SODIUM-SOLUTE SYMPORTER-RELATED"/>
    <property type="match status" value="1"/>
</dbReference>
<accession>A0ABW8Z126</accession>
<evidence type="ECO:0000256" key="3">
    <source>
        <dbReference type="ARBA" id="ARBA00022448"/>
    </source>
</evidence>
<evidence type="ECO:0000256" key="8">
    <source>
        <dbReference type="ARBA" id="ARBA00023136"/>
    </source>
</evidence>
<keyword evidence="8 11" id="KW-0472">Membrane</keyword>
<keyword evidence="9" id="KW-0915">Sodium</keyword>
<dbReference type="InterPro" id="IPR050277">
    <property type="entry name" value="Sodium:Solute_Symporter"/>
</dbReference>
<evidence type="ECO:0000256" key="11">
    <source>
        <dbReference type="SAM" id="Phobius"/>
    </source>
</evidence>
<feature type="transmembrane region" description="Helical" evidence="11">
    <location>
        <begin position="43"/>
        <end position="66"/>
    </location>
</feature>
<dbReference type="Proteomes" id="UP001629214">
    <property type="component" value="Unassembled WGS sequence"/>
</dbReference>
<evidence type="ECO:0000256" key="9">
    <source>
        <dbReference type="ARBA" id="ARBA00023201"/>
    </source>
</evidence>
<feature type="transmembrane region" description="Helical" evidence="11">
    <location>
        <begin position="420"/>
        <end position="438"/>
    </location>
</feature>
<evidence type="ECO:0000256" key="1">
    <source>
        <dbReference type="ARBA" id="ARBA00004141"/>
    </source>
</evidence>
<organism evidence="12 13">
    <name type="scientific">Herbaspirillum rhizosphaerae</name>
    <dbReference type="NCBI Taxonomy" id="346179"/>
    <lineage>
        <taxon>Bacteria</taxon>
        <taxon>Pseudomonadati</taxon>
        <taxon>Pseudomonadota</taxon>
        <taxon>Betaproteobacteria</taxon>
        <taxon>Burkholderiales</taxon>
        <taxon>Oxalobacteraceae</taxon>
        <taxon>Herbaspirillum</taxon>
    </lineage>
</organism>
<evidence type="ECO:0000256" key="5">
    <source>
        <dbReference type="ARBA" id="ARBA00022692"/>
    </source>
</evidence>
<proteinExistence type="inferred from homology"/>
<gene>
    <name evidence="12" type="ORF">PQR63_00110</name>
</gene>
<keyword evidence="9" id="KW-0406">Ion transport</keyword>
<feature type="transmembrane region" description="Helical" evidence="11">
    <location>
        <begin position="78"/>
        <end position="96"/>
    </location>
</feature>
<evidence type="ECO:0000256" key="10">
    <source>
        <dbReference type="RuleBase" id="RU362091"/>
    </source>
</evidence>
<dbReference type="PROSITE" id="PS00457">
    <property type="entry name" value="NA_SOLUT_SYMP_2"/>
    <property type="match status" value="1"/>
</dbReference>
<feature type="transmembrane region" description="Helical" evidence="11">
    <location>
        <begin position="6"/>
        <end position="23"/>
    </location>
</feature>
<feature type="transmembrane region" description="Helical" evidence="11">
    <location>
        <begin position="394"/>
        <end position="413"/>
    </location>
</feature>
<dbReference type="Pfam" id="PF00474">
    <property type="entry name" value="SSF"/>
    <property type="match status" value="1"/>
</dbReference>
<feature type="transmembrane region" description="Helical" evidence="11">
    <location>
        <begin position="183"/>
        <end position="208"/>
    </location>
</feature>
<keyword evidence="9" id="KW-0739">Sodium transport</keyword>
<comment type="subcellular location">
    <subcellularLocation>
        <location evidence="1">Membrane</location>
        <topology evidence="1">Multi-pass membrane protein</topology>
    </subcellularLocation>
</comment>
<feature type="transmembrane region" description="Helical" evidence="11">
    <location>
        <begin position="117"/>
        <end position="142"/>
    </location>
</feature>
<feature type="transmembrane region" description="Helical" evidence="11">
    <location>
        <begin position="444"/>
        <end position="464"/>
    </location>
</feature>